<evidence type="ECO:0000256" key="5">
    <source>
        <dbReference type="ARBA" id="ARBA00023136"/>
    </source>
</evidence>
<dbReference type="RefSeq" id="WP_091054194.1">
    <property type="nucleotide sequence ID" value="NZ_FNGF01000009.1"/>
</dbReference>
<keyword evidence="10" id="KW-1185">Reference proteome</keyword>
<evidence type="ECO:0000313" key="10">
    <source>
        <dbReference type="Proteomes" id="UP000198662"/>
    </source>
</evidence>
<keyword evidence="2" id="KW-1003">Cell membrane</keyword>
<proteinExistence type="predicted"/>
<accession>A0A1G9MJW8</accession>
<evidence type="ECO:0000256" key="1">
    <source>
        <dbReference type="ARBA" id="ARBA00004651"/>
    </source>
</evidence>
<organism evidence="9 10">
    <name type="scientific">Glycomyces sambucus</name>
    <dbReference type="NCBI Taxonomy" id="380244"/>
    <lineage>
        <taxon>Bacteria</taxon>
        <taxon>Bacillati</taxon>
        <taxon>Actinomycetota</taxon>
        <taxon>Actinomycetes</taxon>
        <taxon>Glycomycetales</taxon>
        <taxon>Glycomycetaceae</taxon>
        <taxon>Glycomyces</taxon>
    </lineage>
</organism>
<dbReference type="STRING" id="380244.SAMN05216298_5021"/>
<keyword evidence="5 7" id="KW-0472">Membrane</keyword>
<comment type="subcellular location">
    <subcellularLocation>
        <location evidence="1">Cell membrane</location>
        <topology evidence="1">Multi-pass membrane protein</topology>
    </subcellularLocation>
</comment>
<feature type="domain" description="Cardiolipin synthase N-terminal" evidence="8">
    <location>
        <begin position="18"/>
        <end position="62"/>
    </location>
</feature>
<sequence>MIDDMIRVFVFLFLAHLALVIAALADCLGGEHLPRKLTRGWWVAIILLVPVVGGILWFSIGRARPPRPQPGTGRTGSTGGPRDPRGPVAPDDDPDFLRDIDRRLRDENKED</sequence>
<feature type="transmembrane region" description="Helical" evidence="7">
    <location>
        <begin position="41"/>
        <end position="60"/>
    </location>
</feature>
<evidence type="ECO:0000256" key="4">
    <source>
        <dbReference type="ARBA" id="ARBA00022989"/>
    </source>
</evidence>
<keyword evidence="4 7" id="KW-1133">Transmembrane helix</keyword>
<evidence type="ECO:0000256" key="3">
    <source>
        <dbReference type="ARBA" id="ARBA00022692"/>
    </source>
</evidence>
<dbReference type="Pfam" id="PF13396">
    <property type="entry name" value="PLDc_N"/>
    <property type="match status" value="1"/>
</dbReference>
<keyword evidence="3 7" id="KW-0812">Transmembrane</keyword>
<protein>
    <submittedName>
        <fullName evidence="9">Phospholipase_D-nuclease N-terminal</fullName>
    </submittedName>
</protein>
<evidence type="ECO:0000256" key="7">
    <source>
        <dbReference type="SAM" id="Phobius"/>
    </source>
</evidence>
<dbReference type="OrthoDB" id="3298527at2"/>
<dbReference type="Proteomes" id="UP000198662">
    <property type="component" value="Unassembled WGS sequence"/>
</dbReference>
<dbReference type="EMBL" id="FNGF01000009">
    <property type="protein sequence ID" value="SDL74509.1"/>
    <property type="molecule type" value="Genomic_DNA"/>
</dbReference>
<dbReference type="AlphaFoldDB" id="A0A1G9MJW8"/>
<evidence type="ECO:0000256" key="6">
    <source>
        <dbReference type="SAM" id="MobiDB-lite"/>
    </source>
</evidence>
<evidence type="ECO:0000259" key="8">
    <source>
        <dbReference type="Pfam" id="PF13396"/>
    </source>
</evidence>
<dbReference type="InterPro" id="IPR027379">
    <property type="entry name" value="CLS_N"/>
</dbReference>
<dbReference type="GO" id="GO:0005886">
    <property type="term" value="C:plasma membrane"/>
    <property type="evidence" value="ECO:0007669"/>
    <property type="project" value="UniProtKB-SubCell"/>
</dbReference>
<feature type="region of interest" description="Disordered" evidence="6">
    <location>
        <begin position="61"/>
        <end position="97"/>
    </location>
</feature>
<evidence type="ECO:0000313" key="9">
    <source>
        <dbReference type="EMBL" id="SDL74509.1"/>
    </source>
</evidence>
<gene>
    <name evidence="9" type="ORF">SAMN05216298_5021</name>
</gene>
<evidence type="ECO:0000256" key="2">
    <source>
        <dbReference type="ARBA" id="ARBA00022475"/>
    </source>
</evidence>
<reference evidence="10" key="1">
    <citation type="submission" date="2016-10" db="EMBL/GenBank/DDBJ databases">
        <authorList>
            <person name="Varghese N."/>
            <person name="Submissions S."/>
        </authorList>
    </citation>
    <scope>NUCLEOTIDE SEQUENCE [LARGE SCALE GENOMIC DNA]</scope>
    <source>
        <strain evidence="10">CGMCC 4.3147</strain>
    </source>
</reference>
<name>A0A1G9MJW8_9ACTN</name>